<keyword evidence="2" id="KW-1185">Reference proteome</keyword>
<proteinExistence type="predicted"/>
<dbReference type="Proteomes" id="UP000652761">
    <property type="component" value="Unassembled WGS sequence"/>
</dbReference>
<comment type="caution">
    <text evidence="1">The sequence shown here is derived from an EMBL/GenBank/DDBJ whole genome shotgun (WGS) entry which is preliminary data.</text>
</comment>
<sequence>MKRPWCARQG</sequence>
<protein>
    <submittedName>
        <fullName evidence="1">Uncharacterized protein</fullName>
    </submittedName>
</protein>
<dbReference type="EMBL" id="NMUH01000392">
    <property type="protein sequence ID" value="MQL78303.1"/>
    <property type="molecule type" value="Genomic_DNA"/>
</dbReference>
<evidence type="ECO:0000313" key="2">
    <source>
        <dbReference type="Proteomes" id="UP000652761"/>
    </source>
</evidence>
<accession>A0A843UAG0</accession>
<reference evidence="1" key="1">
    <citation type="submission" date="2017-07" db="EMBL/GenBank/DDBJ databases">
        <title>Taro Niue Genome Assembly and Annotation.</title>
        <authorList>
            <person name="Atibalentja N."/>
            <person name="Keating K."/>
            <person name="Fields C.J."/>
        </authorList>
    </citation>
    <scope>NUCLEOTIDE SEQUENCE</scope>
    <source>
        <strain evidence="1">Niue_2</strain>
        <tissue evidence="1">Leaf</tissue>
    </source>
</reference>
<evidence type="ECO:0000313" key="1">
    <source>
        <dbReference type="EMBL" id="MQL78303.1"/>
    </source>
</evidence>
<organism evidence="1 2">
    <name type="scientific">Colocasia esculenta</name>
    <name type="common">Wild taro</name>
    <name type="synonym">Arum esculentum</name>
    <dbReference type="NCBI Taxonomy" id="4460"/>
    <lineage>
        <taxon>Eukaryota</taxon>
        <taxon>Viridiplantae</taxon>
        <taxon>Streptophyta</taxon>
        <taxon>Embryophyta</taxon>
        <taxon>Tracheophyta</taxon>
        <taxon>Spermatophyta</taxon>
        <taxon>Magnoliopsida</taxon>
        <taxon>Liliopsida</taxon>
        <taxon>Araceae</taxon>
        <taxon>Aroideae</taxon>
        <taxon>Colocasieae</taxon>
        <taxon>Colocasia</taxon>
    </lineage>
</organism>
<name>A0A843UAG0_COLES</name>
<gene>
    <name evidence="1" type="ORF">Taro_010727</name>
</gene>